<comment type="caution">
    <text evidence="1">The sequence shown here is derived from an EMBL/GenBank/DDBJ whole genome shotgun (WGS) entry which is preliminary data.</text>
</comment>
<reference evidence="1 2" key="1">
    <citation type="submission" date="2019-02" db="EMBL/GenBank/DDBJ databases">
        <title>Deep-cultivation of Planctomycetes and their phenomic and genomic characterization uncovers novel biology.</title>
        <authorList>
            <person name="Wiegand S."/>
            <person name="Jogler M."/>
            <person name="Boedeker C."/>
            <person name="Pinto D."/>
            <person name="Vollmers J."/>
            <person name="Rivas-Marin E."/>
            <person name="Kohn T."/>
            <person name="Peeters S.H."/>
            <person name="Heuer A."/>
            <person name="Rast P."/>
            <person name="Oberbeckmann S."/>
            <person name="Bunk B."/>
            <person name="Jeske O."/>
            <person name="Meyerdierks A."/>
            <person name="Storesund J.E."/>
            <person name="Kallscheuer N."/>
            <person name="Luecker S."/>
            <person name="Lage O.M."/>
            <person name="Pohl T."/>
            <person name="Merkel B.J."/>
            <person name="Hornburger P."/>
            <person name="Mueller R.-W."/>
            <person name="Bruemmer F."/>
            <person name="Labrenz M."/>
            <person name="Spormann A.M."/>
            <person name="Op Den Camp H."/>
            <person name="Overmann J."/>
            <person name="Amann R."/>
            <person name="Jetten M.S.M."/>
            <person name="Mascher T."/>
            <person name="Medema M.H."/>
            <person name="Devos D.P."/>
            <person name="Kaster A.-K."/>
            <person name="Ovreas L."/>
            <person name="Rohde M."/>
            <person name="Galperin M.Y."/>
            <person name="Jogler C."/>
        </authorList>
    </citation>
    <scope>NUCLEOTIDE SEQUENCE [LARGE SCALE GENOMIC DNA]</scope>
    <source>
        <strain evidence="1 2">CA13</strain>
    </source>
</reference>
<organism evidence="1 2">
    <name type="scientific">Novipirellula herctigrandis</name>
    <dbReference type="NCBI Taxonomy" id="2527986"/>
    <lineage>
        <taxon>Bacteria</taxon>
        <taxon>Pseudomonadati</taxon>
        <taxon>Planctomycetota</taxon>
        <taxon>Planctomycetia</taxon>
        <taxon>Pirellulales</taxon>
        <taxon>Pirellulaceae</taxon>
        <taxon>Novipirellula</taxon>
    </lineage>
</organism>
<sequence length="347" mass="38486">MTESIIRPFRNVDLPCLVDVWIQHWSCVGIAPPVSMATIEQAILARTFFDPQTLLVAEIGGQVQAWCHFAVGPPKSHQPRPFESESEFEDAANLDATNLDATNLDATNLEGRLRAICFSPDEGLQVCDPLLDAAERAMAKMDATKVSVGLVRDRWDGYAGLPPIGHGIGVPAADSRTSSLLSRKGYNRGGAIARMVVNTSPYRPPVSREALQLRRTTRLEHRLRIPTDPRLASSLSHFDIERHQTTNHQTAEVLSQFDLWSSDVEAQVMNCDNAILDLSLQKEPARLNMAETFLIGSLIQRLADRRVYTVETAVDGSQTELIGQLEALQFRNVEQGYQWTKQLVSAS</sequence>
<evidence type="ECO:0000313" key="1">
    <source>
        <dbReference type="EMBL" id="TWT76580.1"/>
    </source>
</evidence>
<proteinExistence type="predicted"/>
<protein>
    <recommendedName>
        <fullName evidence="3">N-acetyltransferase domain-containing protein</fullName>
    </recommendedName>
</protein>
<dbReference type="EMBL" id="SJPJ01000002">
    <property type="protein sequence ID" value="TWT76580.1"/>
    <property type="molecule type" value="Genomic_DNA"/>
</dbReference>
<dbReference type="Proteomes" id="UP000315010">
    <property type="component" value="Unassembled WGS sequence"/>
</dbReference>
<dbReference type="InterPro" id="IPR016181">
    <property type="entry name" value="Acyl_CoA_acyltransferase"/>
</dbReference>
<dbReference type="SUPFAM" id="SSF55729">
    <property type="entry name" value="Acyl-CoA N-acyltransferases (Nat)"/>
    <property type="match status" value="1"/>
</dbReference>
<dbReference type="OrthoDB" id="241885at2"/>
<evidence type="ECO:0008006" key="3">
    <source>
        <dbReference type="Google" id="ProtNLM"/>
    </source>
</evidence>
<name>A0A5C5YPB7_9BACT</name>
<keyword evidence="2" id="KW-1185">Reference proteome</keyword>
<evidence type="ECO:0000313" key="2">
    <source>
        <dbReference type="Proteomes" id="UP000315010"/>
    </source>
</evidence>
<dbReference type="AlphaFoldDB" id="A0A5C5YPB7"/>
<accession>A0A5C5YPB7</accession>
<gene>
    <name evidence="1" type="ORF">CA13_70760</name>
</gene>
<dbReference type="Gene3D" id="3.40.630.30">
    <property type="match status" value="1"/>
</dbReference>
<dbReference type="RefSeq" id="WP_146404324.1">
    <property type="nucleotide sequence ID" value="NZ_SJPJ01000002.1"/>
</dbReference>